<dbReference type="KEGG" id="sfu:Sfum_3416"/>
<dbReference type="InterPro" id="IPR029058">
    <property type="entry name" value="AB_hydrolase_fold"/>
</dbReference>
<dbReference type="HOGENOM" id="CLU_1068947_0_0_7"/>
<feature type="transmembrane region" description="Helical" evidence="2">
    <location>
        <begin position="72"/>
        <end position="93"/>
    </location>
</feature>
<protein>
    <submittedName>
        <fullName evidence="4">Alpha/beta hydrolase fold</fullName>
    </submittedName>
</protein>
<gene>
    <name evidence="4" type="ordered locus">Sfum_3416</name>
</gene>
<evidence type="ECO:0000259" key="3">
    <source>
        <dbReference type="Pfam" id="PF12697"/>
    </source>
</evidence>
<dbReference type="OrthoDB" id="9785698at2"/>
<dbReference type="STRING" id="335543.Sfum_3416"/>
<dbReference type="eggNOG" id="COG0596">
    <property type="taxonomic scope" value="Bacteria"/>
</dbReference>
<keyword evidence="1 4" id="KW-0378">Hydrolase</keyword>
<dbReference type="RefSeq" id="WP_011700214.1">
    <property type="nucleotide sequence ID" value="NC_008554.1"/>
</dbReference>
<dbReference type="Proteomes" id="UP000001784">
    <property type="component" value="Chromosome"/>
</dbReference>
<sequence>MQGYGVDNLRTHGTGPFCVAVVHGGPGAAGQAAPVARRLSRGRGVLEPLQTAASLRGQIEELETVLRRHGTLPVILIGFSWGAWLSFMVAALYPPVVKKLVLVSSPPFEAGYARGIQETRLRRLEEGERSELESLIRQLDDPAMENKTAAFARFGALFSKADAYDSDDEDPAAIDYRPDIFESVWRDAAGLRRSGRLLELGKRIRCPVVAIHGDYDAHPAEGVRTPLTDVLEDFRFILLERCGHVPWTERHARDAFYRRLEEILACGI</sequence>
<keyword evidence="2" id="KW-0812">Transmembrane</keyword>
<evidence type="ECO:0000256" key="1">
    <source>
        <dbReference type="ARBA" id="ARBA00022801"/>
    </source>
</evidence>
<keyword evidence="5" id="KW-1185">Reference proteome</keyword>
<dbReference type="Pfam" id="PF12697">
    <property type="entry name" value="Abhydrolase_6"/>
    <property type="match status" value="1"/>
</dbReference>
<dbReference type="EMBL" id="CP000478">
    <property type="protein sequence ID" value="ABK19089.1"/>
    <property type="molecule type" value="Genomic_DNA"/>
</dbReference>
<organism evidence="4 5">
    <name type="scientific">Syntrophobacter fumaroxidans (strain DSM 10017 / MPOB)</name>
    <dbReference type="NCBI Taxonomy" id="335543"/>
    <lineage>
        <taxon>Bacteria</taxon>
        <taxon>Pseudomonadati</taxon>
        <taxon>Thermodesulfobacteriota</taxon>
        <taxon>Syntrophobacteria</taxon>
        <taxon>Syntrophobacterales</taxon>
        <taxon>Syntrophobacteraceae</taxon>
        <taxon>Syntrophobacter</taxon>
    </lineage>
</organism>
<dbReference type="AlphaFoldDB" id="A0LNT7"/>
<dbReference type="PANTHER" id="PTHR43798:SF31">
    <property type="entry name" value="AB HYDROLASE SUPERFAMILY PROTEIN YCLE"/>
    <property type="match status" value="1"/>
</dbReference>
<evidence type="ECO:0000256" key="2">
    <source>
        <dbReference type="SAM" id="Phobius"/>
    </source>
</evidence>
<keyword evidence="2" id="KW-1133">Transmembrane helix</keyword>
<dbReference type="Gene3D" id="3.40.50.1820">
    <property type="entry name" value="alpha/beta hydrolase"/>
    <property type="match status" value="1"/>
</dbReference>
<name>A0LNT7_SYNFM</name>
<evidence type="ECO:0000313" key="5">
    <source>
        <dbReference type="Proteomes" id="UP000001784"/>
    </source>
</evidence>
<proteinExistence type="predicted"/>
<dbReference type="GO" id="GO:0016020">
    <property type="term" value="C:membrane"/>
    <property type="evidence" value="ECO:0007669"/>
    <property type="project" value="TreeGrafter"/>
</dbReference>
<dbReference type="GO" id="GO:0016787">
    <property type="term" value="F:hydrolase activity"/>
    <property type="evidence" value="ECO:0007669"/>
    <property type="project" value="UniProtKB-KW"/>
</dbReference>
<evidence type="ECO:0000313" key="4">
    <source>
        <dbReference type="EMBL" id="ABK19089.1"/>
    </source>
</evidence>
<dbReference type="ESTHER" id="synfm-a0lnt7">
    <property type="family name" value="6_AlphaBeta_hydrolase"/>
</dbReference>
<dbReference type="SUPFAM" id="SSF53474">
    <property type="entry name" value="alpha/beta-Hydrolases"/>
    <property type="match status" value="1"/>
</dbReference>
<dbReference type="InParanoid" id="A0LNT7"/>
<dbReference type="InterPro" id="IPR050266">
    <property type="entry name" value="AB_hydrolase_sf"/>
</dbReference>
<accession>A0LNT7</accession>
<dbReference type="InterPro" id="IPR000073">
    <property type="entry name" value="AB_hydrolase_1"/>
</dbReference>
<reference evidence="4 5" key="1">
    <citation type="submission" date="2006-10" db="EMBL/GenBank/DDBJ databases">
        <title>Complete sequence of Syntrophobacter fumaroxidans MPOB.</title>
        <authorList>
            <consortium name="US DOE Joint Genome Institute"/>
            <person name="Copeland A."/>
            <person name="Lucas S."/>
            <person name="Lapidus A."/>
            <person name="Barry K."/>
            <person name="Detter J.C."/>
            <person name="Glavina del Rio T."/>
            <person name="Hammon N."/>
            <person name="Israni S."/>
            <person name="Pitluck S."/>
            <person name="Goltsman E.G."/>
            <person name="Martinez M."/>
            <person name="Schmutz J."/>
            <person name="Larimer F."/>
            <person name="Land M."/>
            <person name="Hauser L."/>
            <person name="Kyrpides N."/>
            <person name="Kim E."/>
            <person name="Boone D.R."/>
            <person name="Brockman F."/>
            <person name="Culley D."/>
            <person name="Ferry J."/>
            <person name="Gunsalus R."/>
            <person name="McInerney M.J."/>
            <person name="Morrison M."/>
            <person name="Plugge C."/>
            <person name="Rohlin L."/>
            <person name="Scholten J."/>
            <person name="Sieber J."/>
            <person name="Stams A.J.M."/>
            <person name="Worm P."/>
            <person name="Henstra A.M."/>
            <person name="Richardson P."/>
        </authorList>
    </citation>
    <scope>NUCLEOTIDE SEQUENCE [LARGE SCALE GENOMIC DNA]</scope>
    <source>
        <strain evidence="5">DSM 10017 / MPOB</strain>
    </source>
</reference>
<dbReference type="PANTHER" id="PTHR43798">
    <property type="entry name" value="MONOACYLGLYCEROL LIPASE"/>
    <property type="match status" value="1"/>
</dbReference>
<feature type="domain" description="AB hydrolase-1" evidence="3">
    <location>
        <begin position="47"/>
        <end position="251"/>
    </location>
</feature>
<keyword evidence="2" id="KW-0472">Membrane</keyword>